<protein>
    <submittedName>
        <fullName evidence="2">Uncharacterized protein</fullName>
    </submittedName>
</protein>
<keyword evidence="1" id="KW-0472">Membrane</keyword>
<accession>A0A9X4H4H3</accession>
<sequence length="223" mass="24757">MHGKNLKLFTITMIVIILFLQAFVLILIYSPEYLYMAALNYILRPGREQIALPGGEAVQGKTGLPAGATGPADPAAFPEIAAATEWPAFTAQAGNSSFEPAQYYEYCRIVSKYQAEFILLQGEYEQKLGELVNSALQEYRQNGGKKNLSLLKMADKYIAAGRSQEKECDQRFDSTLAAMEAELQACNLPLDITTKIRDSYIARKNAQRRQLMAKAMAQMRGAL</sequence>
<reference evidence="2" key="1">
    <citation type="submission" date="2022-02" db="EMBL/GenBank/DDBJ databases">
        <authorList>
            <person name="Leng L."/>
        </authorList>
    </citation>
    <scope>NUCLEOTIDE SEQUENCE</scope>
    <source>
        <strain evidence="2">JI</strain>
    </source>
</reference>
<name>A0A9X4H4H3_9FIRM</name>
<keyword evidence="1" id="KW-0812">Transmembrane</keyword>
<evidence type="ECO:0000313" key="2">
    <source>
        <dbReference type="EMBL" id="MDF9406779.1"/>
    </source>
</evidence>
<feature type="transmembrane region" description="Helical" evidence="1">
    <location>
        <begin position="6"/>
        <end position="29"/>
    </location>
</feature>
<dbReference type="RefSeq" id="WP_277441924.1">
    <property type="nucleotide sequence ID" value="NZ_JAKOAV010000001.1"/>
</dbReference>
<proteinExistence type="predicted"/>
<keyword evidence="1" id="KW-1133">Transmembrane helix</keyword>
<evidence type="ECO:0000313" key="3">
    <source>
        <dbReference type="Proteomes" id="UP001154312"/>
    </source>
</evidence>
<comment type="caution">
    <text evidence="2">The sequence shown here is derived from an EMBL/GenBank/DDBJ whole genome shotgun (WGS) entry which is preliminary data.</text>
</comment>
<dbReference type="EMBL" id="JAKOAV010000001">
    <property type="protein sequence ID" value="MDF9406779.1"/>
    <property type="molecule type" value="Genomic_DNA"/>
</dbReference>
<gene>
    <name evidence="2" type="ORF">L7E55_00135</name>
</gene>
<keyword evidence="3" id="KW-1185">Reference proteome</keyword>
<organism evidence="2 3">
    <name type="scientific">Pelotomaculum isophthalicicum JI</name>
    <dbReference type="NCBI Taxonomy" id="947010"/>
    <lineage>
        <taxon>Bacteria</taxon>
        <taxon>Bacillati</taxon>
        <taxon>Bacillota</taxon>
        <taxon>Clostridia</taxon>
        <taxon>Eubacteriales</taxon>
        <taxon>Desulfotomaculaceae</taxon>
        <taxon>Pelotomaculum</taxon>
    </lineage>
</organism>
<evidence type="ECO:0000256" key="1">
    <source>
        <dbReference type="SAM" id="Phobius"/>
    </source>
</evidence>
<dbReference type="AlphaFoldDB" id="A0A9X4H4H3"/>
<dbReference type="Proteomes" id="UP001154312">
    <property type="component" value="Unassembled WGS sequence"/>
</dbReference>